<dbReference type="RefSeq" id="WP_311676204.1">
    <property type="nucleotide sequence ID" value="NZ_JAVREQ010000046.1"/>
</dbReference>
<protein>
    <submittedName>
        <fullName evidence="3">DUF4153 domain-containing protein</fullName>
    </submittedName>
</protein>
<accession>A0ABU2P121</accession>
<keyword evidence="2" id="KW-0472">Membrane</keyword>
<proteinExistence type="predicted"/>
<feature type="transmembrane region" description="Helical" evidence="2">
    <location>
        <begin position="404"/>
        <end position="423"/>
    </location>
</feature>
<feature type="compositionally biased region" description="Pro residues" evidence="1">
    <location>
        <begin position="108"/>
        <end position="121"/>
    </location>
</feature>
<feature type="transmembrane region" description="Helical" evidence="2">
    <location>
        <begin position="435"/>
        <end position="456"/>
    </location>
</feature>
<reference evidence="4" key="1">
    <citation type="submission" date="2023-07" db="EMBL/GenBank/DDBJ databases">
        <title>30 novel species of actinomycetes from the DSMZ collection.</title>
        <authorList>
            <person name="Nouioui I."/>
        </authorList>
    </citation>
    <scope>NUCLEOTIDE SEQUENCE [LARGE SCALE GENOMIC DNA]</scope>
    <source>
        <strain evidence="4">DSM 42041</strain>
    </source>
</reference>
<keyword evidence="2" id="KW-1133">Transmembrane helix</keyword>
<feature type="transmembrane region" description="Helical" evidence="2">
    <location>
        <begin position="360"/>
        <end position="384"/>
    </location>
</feature>
<feature type="transmembrane region" description="Helical" evidence="2">
    <location>
        <begin position="322"/>
        <end position="339"/>
    </location>
</feature>
<feature type="compositionally biased region" description="Basic and acidic residues" evidence="1">
    <location>
        <begin position="11"/>
        <end position="41"/>
    </location>
</feature>
<feature type="compositionally biased region" description="Acidic residues" evidence="1">
    <location>
        <begin position="1"/>
        <end position="10"/>
    </location>
</feature>
<dbReference type="InterPro" id="IPR025291">
    <property type="entry name" value="DUF4153"/>
</dbReference>
<comment type="caution">
    <text evidence="3">The sequence shown here is derived from an EMBL/GenBank/DDBJ whole genome shotgun (WGS) entry which is preliminary data.</text>
</comment>
<feature type="region of interest" description="Disordered" evidence="1">
    <location>
        <begin position="1"/>
        <end position="121"/>
    </location>
</feature>
<organism evidence="3 4">
    <name type="scientific">Streptomyces hazeniae</name>
    <dbReference type="NCBI Taxonomy" id="3075538"/>
    <lineage>
        <taxon>Bacteria</taxon>
        <taxon>Bacillati</taxon>
        <taxon>Actinomycetota</taxon>
        <taxon>Actinomycetes</taxon>
        <taxon>Kitasatosporales</taxon>
        <taxon>Streptomycetaceae</taxon>
        <taxon>Streptomyces</taxon>
    </lineage>
</organism>
<feature type="transmembrane region" description="Helical" evidence="2">
    <location>
        <begin position="165"/>
        <end position="182"/>
    </location>
</feature>
<evidence type="ECO:0000313" key="3">
    <source>
        <dbReference type="EMBL" id="MDT0382630.1"/>
    </source>
</evidence>
<feature type="transmembrane region" description="Helical" evidence="2">
    <location>
        <begin position="280"/>
        <end position="302"/>
    </location>
</feature>
<evidence type="ECO:0000313" key="4">
    <source>
        <dbReference type="Proteomes" id="UP001183414"/>
    </source>
</evidence>
<feature type="transmembrane region" description="Helical" evidence="2">
    <location>
        <begin position="237"/>
        <end position="259"/>
    </location>
</feature>
<dbReference type="EMBL" id="JAVREQ010000046">
    <property type="protein sequence ID" value="MDT0382630.1"/>
    <property type="molecule type" value="Genomic_DNA"/>
</dbReference>
<feature type="transmembrane region" description="Helical" evidence="2">
    <location>
        <begin position="194"/>
        <end position="225"/>
    </location>
</feature>
<sequence>MVEQPGEESTEERGRRAEPDTVAERGVPEERAEERRGEGAGRARGKAGTGAGPTVPDQRHHPAGPSAGRPPAGGEPGPGPDLRKPPQHGEAAPGPHDGRGVPGGMAPHPQPPHYAYQPPRPAPPPAWVVASRPDNPPAPLRAATGWAALGAGVAASLLLGEGLGINLLLAALPAALAAHFAARTAGRRPRPWTLLWAAGCLALLAVPALRDAAWPSTLAVLAALAVGSFALQGGRSWAAALISPFWLPAAVPGGVTWAWKGARERARNTRHRWGPVVRTGLIAVGLLVVFGALFAGADAAFADLLNSLVPDASVADGPLRSFFLLLGIVTALAAARTAAAPRRWDRIDVKPGKGRGRVEWALPLIVLDVLFAVFNTVQLTVLFGGYDRVLRETGLTYAEYARQGFWQLLCATLLTLVVIALALRWAPRGRRRDATLVRAVLGTLCALTLVVVLSALRRMDLYVDAYGLTRLRLSVAGVELWLGLVIVMIMIAGGLGVLGRRGATWVPRAVTASAALGVLVFGLISPDRLVAEQNLARHERTGKIDLLYLRNLSADAVPALDRLPEPLRSCALGDIARGVAADEGEPWYATSLGEARAREILAQRPVAENRDACASAGAYDGHRSY</sequence>
<dbReference type="Proteomes" id="UP001183414">
    <property type="component" value="Unassembled WGS sequence"/>
</dbReference>
<keyword evidence="4" id="KW-1185">Reference proteome</keyword>
<gene>
    <name evidence="3" type="ORF">RM572_28150</name>
</gene>
<dbReference type="Pfam" id="PF13687">
    <property type="entry name" value="DUF4153"/>
    <property type="match status" value="1"/>
</dbReference>
<name>A0ABU2P121_9ACTN</name>
<evidence type="ECO:0000256" key="2">
    <source>
        <dbReference type="SAM" id="Phobius"/>
    </source>
</evidence>
<feature type="transmembrane region" description="Helical" evidence="2">
    <location>
        <begin position="476"/>
        <end position="498"/>
    </location>
</feature>
<feature type="compositionally biased region" description="Low complexity" evidence="1">
    <location>
        <begin position="63"/>
        <end position="72"/>
    </location>
</feature>
<feature type="transmembrane region" description="Helical" evidence="2">
    <location>
        <begin position="505"/>
        <end position="524"/>
    </location>
</feature>
<evidence type="ECO:0000256" key="1">
    <source>
        <dbReference type="SAM" id="MobiDB-lite"/>
    </source>
</evidence>
<keyword evidence="2" id="KW-0812">Transmembrane</keyword>